<protein>
    <submittedName>
        <fullName evidence="2">DNA-binding protein</fullName>
    </submittedName>
</protein>
<feature type="domain" description="Magnetosome protein MamS/MamX" evidence="1">
    <location>
        <begin position="41"/>
        <end position="124"/>
    </location>
</feature>
<dbReference type="Pfam" id="PF26390">
    <property type="entry name" value="MamS_MamX"/>
    <property type="match status" value="1"/>
</dbReference>
<dbReference type="InterPro" id="IPR058837">
    <property type="entry name" value="MamS_MamX_dom"/>
</dbReference>
<accession>A0ABR8BQZ6</accession>
<comment type="caution">
    <text evidence="2">The sequence shown here is derived from an EMBL/GenBank/DDBJ whole genome shotgun (WGS) entry which is preliminary data.</text>
</comment>
<name>A0ABR8BQZ6_9NOSO</name>
<evidence type="ECO:0000259" key="1">
    <source>
        <dbReference type="Pfam" id="PF26390"/>
    </source>
</evidence>
<dbReference type="GO" id="GO:0003677">
    <property type="term" value="F:DNA binding"/>
    <property type="evidence" value="ECO:0007669"/>
    <property type="project" value="UniProtKB-KW"/>
</dbReference>
<gene>
    <name evidence="2" type="ORF">H6G14_28880</name>
</gene>
<evidence type="ECO:0000313" key="2">
    <source>
        <dbReference type="EMBL" id="MBD2255236.1"/>
    </source>
</evidence>
<evidence type="ECO:0000313" key="3">
    <source>
        <dbReference type="Proteomes" id="UP000621307"/>
    </source>
</evidence>
<dbReference type="Proteomes" id="UP000621307">
    <property type="component" value="Unassembled WGS sequence"/>
</dbReference>
<organism evidence="2 3">
    <name type="scientific">Nostoc parmelioides FACHB-3921</name>
    <dbReference type="NCBI Taxonomy" id="2692909"/>
    <lineage>
        <taxon>Bacteria</taxon>
        <taxon>Bacillati</taxon>
        <taxon>Cyanobacteriota</taxon>
        <taxon>Cyanophyceae</taxon>
        <taxon>Nostocales</taxon>
        <taxon>Nostocaceae</taxon>
        <taxon>Nostoc</taxon>
    </lineage>
</organism>
<dbReference type="EMBL" id="JACJQL010000084">
    <property type="protein sequence ID" value="MBD2255236.1"/>
    <property type="molecule type" value="Genomic_DNA"/>
</dbReference>
<sequence length="143" mass="16101">MTALGLILPAQSFAQPGMLGRGCGGWGTQTQYTRMYDLQRLETLSKEVVSLNTSVPMQRMSHCVHLALKTAKETISVHLVPRWYIENQDIQIQPGDKIQVKGSRINFAGQPTIIATEVKKGNAVMKLRDKNGFPVWSGWRKRY</sequence>
<keyword evidence="3" id="KW-1185">Reference proteome</keyword>
<proteinExistence type="predicted"/>
<reference evidence="2 3" key="1">
    <citation type="journal article" date="2020" name="ISME J.">
        <title>Comparative genomics reveals insights into cyanobacterial evolution and habitat adaptation.</title>
        <authorList>
            <person name="Chen M.Y."/>
            <person name="Teng W.K."/>
            <person name="Zhao L."/>
            <person name="Hu C.X."/>
            <person name="Zhou Y.K."/>
            <person name="Han B.P."/>
            <person name="Song L.R."/>
            <person name="Shu W.S."/>
        </authorList>
    </citation>
    <scope>NUCLEOTIDE SEQUENCE [LARGE SCALE GENOMIC DNA]</scope>
    <source>
        <strain evidence="2 3">FACHB-3921</strain>
    </source>
</reference>
<keyword evidence="2" id="KW-0238">DNA-binding</keyword>